<dbReference type="InterPro" id="IPR002042">
    <property type="entry name" value="Uricase"/>
</dbReference>
<sequence length="289" mass="29726">MPPAGVPPHAPTPAGITLTDNVHGKARVRVAKSTRPATPDGHATWAESSVGVLLRGGADAAFTDGDNSGVVSTDTVKNVVYVVAGRHPTTPPESFALAIAATFLAEYPHVGGADVTVTQPTWTRVVADGVAHPHGFLGGAGTRTAAVSLERGGVPAVSGGLAGVRVLKTTASGWAGFHAGRYSTLPPTDDRVLCTDVTAEWRFAGGWGAAGDELATTRGGRRPPTRPPPTASARATPPPRRRRRAPSSPPFSVTRRTGGCTARACSGRCSRSARRSSAKPTVRGLRRCG</sequence>
<evidence type="ECO:0000256" key="6">
    <source>
        <dbReference type="SAM" id="MobiDB-lite"/>
    </source>
</evidence>
<evidence type="ECO:0000256" key="3">
    <source>
        <dbReference type="ARBA" id="ARBA00022631"/>
    </source>
</evidence>
<evidence type="ECO:0000256" key="1">
    <source>
        <dbReference type="ARBA" id="ARBA00004831"/>
    </source>
</evidence>
<dbReference type="OrthoDB" id="9992118at2759"/>
<comment type="similarity">
    <text evidence="2 5">Belongs to the uricase family.</text>
</comment>
<dbReference type="PANTHER" id="PTHR42874:SF1">
    <property type="entry name" value="URICASE"/>
    <property type="match status" value="1"/>
</dbReference>
<accession>A0A1X6PJG8</accession>
<dbReference type="SUPFAM" id="SSF55620">
    <property type="entry name" value="Tetrahydrobiopterin biosynthesis enzymes-like"/>
    <property type="match status" value="2"/>
</dbReference>
<dbReference type="EMBL" id="KV918767">
    <property type="protein sequence ID" value="OSX80896.1"/>
    <property type="molecule type" value="Genomic_DNA"/>
</dbReference>
<dbReference type="GO" id="GO:0004846">
    <property type="term" value="F:urate oxidase activity"/>
    <property type="evidence" value="ECO:0007669"/>
    <property type="project" value="UniProtKB-EC"/>
</dbReference>
<comment type="pathway">
    <text evidence="1">Purine metabolism; urate degradation; (S)-allantoin from urate: step 1/3.</text>
</comment>
<dbReference type="GO" id="GO:0019628">
    <property type="term" value="P:urate catabolic process"/>
    <property type="evidence" value="ECO:0007669"/>
    <property type="project" value="UniProtKB-UniPathway"/>
</dbReference>
<comment type="function">
    <text evidence="5">Catalyzes the oxidation of uric acid to 5-hydroxyisourate, which is further processed to form (S)-allantoin.</text>
</comment>
<dbReference type="UniPathway" id="UPA00394">
    <property type="reaction ID" value="UER00650"/>
</dbReference>
<dbReference type="Gene3D" id="3.10.270.10">
    <property type="entry name" value="Urate Oxidase"/>
    <property type="match status" value="1"/>
</dbReference>
<dbReference type="GO" id="GO:0006145">
    <property type="term" value="P:purine nucleobase catabolic process"/>
    <property type="evidence" value="ECO:0007669"/>
    <property type="project" value="TreeGrafter"/>
</dbReference>
<feature type="region of interest" description="Disordered" evidence="6">
    <location>
        <begin position="210"/>
        <end position="265"/>
    </location>
</feature>
<dbReference type="PANTHER" id="PTHR42874">
    <property type="entry name" value="URICASE"/>
    <property type="match status" value="1"/>
</dbReference>
<dbReference type="PRINTS" id="PR00093">
    <property type="entry name" value="URICASE"/>
</dbReference>
<keyword evidence="3 5" id="KW-0659">Purine metabolism</keyword>
<dbReference type="EC" id="1.7.3.3" evidence="5"/>
<keyword evidence="4 5" id="KW-0560">Oxidoreductase</keyword>
<evidence type="ECO:0000313" key="7">
    <source>
        <dbReference type="EMBL" id="OSX80896.1"/>
    </source>
</evidence>
<evidence type="ECO:0000313" key="8">
    <source>
        <dbReference type="Proteomes" id="UP000218209"/>
    </source>
</evidence>
<proteinExistence type="inferred from homology"/>
<evidence type="ECO:0000256" key="2">
    <source>
        <dbReference type="ARBA" id="ARBA00009760"/>
    </source>
</evidence>
<dbReference type="AlphaFoldDB" id="A0A1X6PJG8"/>
<protein>
    <recommendedName>
        <fullName evidence="5">Uricase</fullName>
        <ecNumber evidence="5">1.7.3.3</ecNumber>
    </recommendedName>
</protein>
<gene>
    <name evidence="7" type="ORF">BU14_0031s0066</name>
</gene>
<name>A0A1X6PJG8_PORUM</name>
<evidence type="ECO:0000256" key="4">
    <source>
        <dbReference type="ARBA" id="ARBA00023002"/>
    </source>
</evidence>
<feature type="region of interest" description="Disordered" evidence="6">
    <location>
        <begin position="270"/>
        <end position="289"/>
    </location>
</feature>
<dbReference type="Proteomes" id="UP000218209">
    <property type="component" value="Unassembled WGS sequence"/>
</dbReference>
<dbReference type="Pfam" id="PF01014">
    <property type="entry name" value="Uricase"/>
    <property type="match status" value="2"/>
</dbReference>
<reference evidence="7 8" key="1">
    <citation type="submission" date="2017-03" db="EMBL/GenBank/DDBJ databases">
        <title>WGS assembly of Porphyra umbilicalis.</title>
        <authorList>
            <person name="Brawley S.H."/>
            <person name="Blouin N.A."/>
            <person name="Ficko-Blean E."/>
            <person name="Wheeler G.L."/>
            <person name="Lohr M."/>
            <person name="Goodson H.V."/>
            <person name="Jenkins J.W."/>
            <person name="Blaby-Haas C.E."/>
            <person name="Helliwell K.E."/>
            <person name="Chan C."/>
            <person name="Marriage T."/>
            <person name="Bhattacharya D."/>
            <person name="Klein A.S."/>
            <person name="Badis Y."/>
            <person name="Brodie J."/>
            <person name="Cao Y."/>
            <person name="Collen J."/>
            <person name="Dittami S.M."/>
            <person name="Gachon C.M."/>
            <person name="Green B.R."/>
            <person name="Karpowicz S."/>
            <person name="Kim J.W."/>
            <person name="Kudahl U."/>
            <person name="Lin S."/>
            <person name="Michel G."/>
            <person name="Mittag M."/>
            <person name="Olson B.J."/>
            <person name="Pangilinan J."/>
            <person name="Peng Y."/>
            <person name="Qiu H."/>
            <person name="Shu S."/>
            <person name="Singer J.T."/>
            <person name="Smith A.G."/>
            <person name="Sprecher B.N."/>
            <person name="Wagner V."/>
            <person name="Wang W."/>
            <person name="Wang Z.-Y."/>
            <person name="Yan J."/>
            <person name="Yarish C."/>
            <person name="Zoeuner-Riek S."/>
            <person name="Zhuang Y."/>
            <person name="Zou Y."/>
            <person name="Lindquist E.A."/>
            <person name="Grimwood J."/>
            <person name="Barry K."/>
            <person name="Rokhsar D.S."/>
            <person name="Schmutz J."/>
            <person name="Stiller J.W."/>
            <person name="Grossman A.R."/>
            <person name="Prochnik S.E."/>
        </authorList>
    </citation>
    <scope>NUCLEOTIDE SEQUENCE [LARGE SCALE GENOMIC DNA]</scope>
    <source>
        <strain evidence="7">4086291</strain>
    </source>
</reference>
<dbReference type="GO" id="GO:0005777">
    <property type="term" value="C:peroxisome"/>
    <property type="evidence" value="ECO:0007669"/>
    <property type="project" value="TreeGrafter"/>
</dbReference>
<evidence type="ECO:0000256" key="5">
    <source>
        <dbReference type="RuleBase" id="RU004455"/>
    </source>
</evidence>
<dbReference type="NCBIfam" id="TIGR03383">
    <property type="entry name" value="urate_oxi"/>
    <property type="match status" value="1"/>
</dbReference>
<organism evidence="7 8">
    <name type="scientific">Porphyra umbilicalis</name>
    <name type="common">Purple laver</name>
    <name type="synonym">Red alga</name>
    <dbReference type="NCBI Taxonomy" id="2786"/>
    <lineage>
        <taxon>Eukaryota</taxon>
        <taxon>Rhodophyta</taxon>
        <taxon>Bangiophyceae</taxon>
        <taxon>Bangiales</taxon>
        <taxon>Bangiaceae</taxon>
        <taxon>Porphyra</taxon>
    </lineage>
</organism>
<keyword evidence="8" id="KW-1185">Reference proteome</keyword>
<comment type="catalytic activity">
    <reaction evidence="5">
        <text>urate + O2 + H2O = 5-hydroxyisourate + H2O2</text>
        <dbReference type="Rhea" id="RHEA:21368"/>
        <dbReference type="ChEBI" id="CHEBI:15377"/>
        <dbReference type="ChEBI" id="CHEBI:15379"/>
        <dbReference type="ChEBI" id="CHEBI:16240"/>
        <dbReference type="ChEBI" id="CHEBI:17775"/>
        <dbReference type="ChEBI" id="CHEBI:18072"/>
        <dbReference type="EC" id="1.7.3.3"/>
    </reaction>
</comment>